<feature type="region of interest" description="Disordered" evidence="1">
    <location>
        <begin position="840"/>
        <end position="906"/>
    </location>
</feature>
<dbReference type="InParanoid" id="A0A7N2KVR7"/>
<keyword evidence="4" id="KW-1185">Reference proteome</keyword>
<dbReference type="InterPro" id="IPR026960">
    <property type="entry name" value="RVT-Znf"/>
</dbReference>
<organism evidence="3 4">
    <name type="scientific">Quercus lobata</name>
    <name type="common">Valley oak</name>
    <dbReference type="NCBI Taxonomy" id="97700"/>
    <lineage>
        <taxon>Eukaryota</taxon>
        <taxon>Viridiplantae</taxon>
        <taxon>Streptophyta</taxon>
        <taxon>Embryophyta</taxon>
        <taxon>Tracheophyta</taxon>
        <taxon>Spermatophyta</taxon>
        <taxon>Magnoliopsida</taxon>
        <taxon>eudicotyledons</taxon>
        <taxon>Gunneridae</taxon>
        <taxon>Pentapetalae</taxon>
        <taxon>rosids</taxon>
        <taxon>fabids</taxon>
        <taxon>Fagales</taxon>
        <taxon>Fagaceae</taxon>
        <taxon>Quercus</taxon>
    </lineage>
</organism>
<feature type="domain" description="Reverse transcriptase zinc-binding" evidence="2">
    <location>
        <begin position="635"/>
        <end position="701"/>
    </location>
</feature>
<dbReference type="Pfam" id="PF13966">
    <property type="entry name" value="zf-RVT"/>
    <property type="match status" value="1"/>
</dbReference>
<evidence type="ECO:0000313" key="3">
    <source>
        <dbReference type="EnsemblPlants" id="QL02p038629:mrna"/>
    </source>
</evidence>
<feature type="compositionally biased region" description="Pro residues" evidence="1">
    <location>
        <begin position="880"/>
        <end position="893"/>
    </location>
</feature>
<protein>
    <recommendedName>
        <fullName evidence="2">Reverse transcriptase zinc-binding domain-containing protein</fullName>
    </recommendedName>
</protein>
<dbReference type="AlphaFoldDB" id="A0A7N2KVR7"/>
<dbReference type="EnsemblPlants" id="QL02p038629:mrna">
    <property type="protein sequence ID" value="QL02p038629:mrna"/>
    <property type="gene ID" value="QL02p038629"/>
</dbReference>
<name>A0A7N2KVR7_QUELO</name>
<evidence type="ECO:0000313" key="4">
    <source>
        <dbReference type="Proteomes" id="UP000594261"/>
    </source>
</evidence>
<accession>A0A7N2KVR7</accession>
<evidence type="ECO:0000256" key="1">
    <source>
        <dbReference type="SAM" id="MobiDB-lite"/>
    </source>
</evidence>
<sequence length="906" mass="101581">MVPHKAQPETFCEFGSSMKQQTNIEDMMCLSREGCVGLIARPSCWEVGEGSGIDDNDARLEFVLLSIGVGVGLIYEANFVGLTDLGFHEAEKQLEVIPSLNVGVGLSSEANLRVDGGFVVVPPVMGLLMSFSVLELAEMLRRQQSLGLNLFSLLSELGYDSNDAVAPRQFWEDPLLIKKEVEQVLHVRLLLLCFQVVTGLKVNVAKSEMVPIGEVNNVQALAEILGCRVGANDVSGEAFVESSLICQGVGDRRTWDVCFIRGPNDWEADVVDDFFRFLASNLPFVTNDFGTEVSVIDGFSSEDDLEPSEWVRTMIKGLVHMWGFLLLAVRVGTLLSSKNLRGFGKNKLPLSAPRYLIERLGCTSFSPAMFKFLDFIEKHLMVDLPLVGTTFIHTMVLFFFEAITGLKVKVGKGEIVPIGEVKNLNALARVLCCKLDSLPMIYLGLPLGAHYKDSLIWNPIIEKMEWIGLFNQGLLGKWLWRFGKESSRLWHQVIAMKYEVARGGWCTRGVRGSYGRGMWKGISTVAERFFGQIVYVVGEGHCIRFWHDPWSGHIPLKNLFPDQYACSRSKEAWISDLIVSTSEGGERSWNLQFQRAPYDWELEAIGSLFELLYSCMPRGVGEDKLSWKLTPNGVFDVRSFYNLLFGDLTVVFPWKSIRYVKVPQRVSFFLWTAAKDGILIIDNLVKRGQSLVNWCCMYQNTTAFKEVAIIRHPRVGEYAIGFITSSVVLQVAFPCSHITYKKETCKGPTSKYYLLQDMVSVAVGHGANISFPSKMFSILPRHLLISTHNHYPQTFKSLHNQCPANNPTSSTAPNQSSSTANWTTSPWLPYNLNQSIAPPQQWHMHNQPDFVKTLGPHPPRPTSPNLNFVHPGYSNQFPLPHLPPSNSNPPPKQQSPSPMKNLRDMH</sequence>
<dbReference type="Proteomes" id="UP000594261">
    <property type="component" value="Chromosome 2"/>
</dbReference>
<feature type="region of interest" description="Disordered" evidence="1">
    <location>
        <begin position="796"/>
        <end position="820"/>
    </location>
</feature>
<dbReference type="Gramene" id="QL02p038629:mrna">
    <property type="protein sequence ID" value="QL02p038629:mrna"/>
    <property type="gene ID" value="QL02p038629"/>
</dbReference>
<dbReference type="PANTHER" id="PTHR36617">
    <property type="entry name" value="PROTEIN, PUTATIVE-RELATED"/>
    <property type="match status" value="1"/>
</dbReference>
<evidence type="ECO:0000259" key="2">
    <source>
        <dbReference type="Pfam" id="PF13966"/>
    </source>
</evidence>
<proteinExistence type="predicted"/>
<reference evidence="3" key="2">
    <citation type="submission" date="2021-01" db="UniProtKB">
        <authorList>
            <consortium name="EnsemblPlants"/>
        </authorList>
    </citation>
    <scope>IDENTIFICATION</scope>
</reference>
<reference evidence="4" key="1">
    <citation type="journal article" date="2016" name="G3 (Bethesda)">
        <title>First Draft Assembly and Annotation of the Genome of a California Endemic Oak Quercus lobata Nee (Fagaceae).</title>
        <authorList>
            <person name="Sork V.L."/>
            <person name="Fitz-Gibbon S.T."/>
            <person name="Puiu D."/>
            <person name="Crepeau M."/>
            <person name="Gugger P.F."/>
            <person name="Sherman R."/>
            <person name="Stevens K."/>
            <person name="Langley C.H."/>
            <person name="Pellegrini M."/>
            <person name="Salzberg S.L."/>
        </authorList>
    </citation>
    <scope>NUCLEOTIDE SEQUENCE [LARGE SCALE GENOMIC DNA]</scope>
    <source>
        <strain evidence="4">cv. SW786</strain>
    </source>
</reference>
<dbReference type="PANTHER" id="PTHR36617:SF16">
    <property type="entry name" value="OS04G0516500 PROTEIN"/>
    <property type="match status" value="1"/>
</dbReference>